<name>A0ABS5V381_9GAMM</name>
<evidence type="ECO:0000259" key="1">
    <source>
        <dbReference type="PROSITE" id="PS51819"/>
    </source>
</evidence>
<evidence type="ECO:0000313" key="3">
    <source>
        <dbReference type="Proteomes" id="UP001195903"/>
    </source>
</evidence>
<gene>
    <name evidence="2" type="ORF">KJI95_10270</name>
</gene>
<dbReference type="InterPro" id="IPR037523">
    <property type="entry name" value="VOC_core"/>
</dbReference>
<dbReference type="SUPFAM" id="SSF54593">
    <property type="entry name" value="Glyoxalase/Bleomycin resistance protein/Dihydroxybiphenyl dioxygenase"/>
    <property type="match status" value="1"/>
</dbReference>
<dbReference type="PROSITE" id="PS51819">
    <property type="entry name" value="VOC"/>
    <property type="match status" value="1"/>
</dbReference>
<keyword evidence="3" id="KW-1185">Reference proteome</keyword>
<protein>
    <submittedName>
        <fullName evidence="2">VOC family protein</fullName>
    </submittedName>
</protein>
<dbReference type="Pfam" id="PF00903">
    <property type="entry name" value="Glyoxalase"/>
    <property type="match status" value="1"/>
</dbReference>
<sequence length="126" mass="13862">MKLDHITLLVTSLELSMPYYEQLLPLLGFSKKKNHVWTDGEGFFFQFLQAKAGTSAYERYGAGMNHLGFGASSPDQVYGVRAAMAEAGFEVPEVQNLGGAIALFMKDPDGVRFEVTYYPPGMAVVD</sequence>
<reference evidence="2 3" key="1">
    <citation type="submission" date="2021-05" db="EMBL/GenBank/DDBJ databases">
        <title>Shewanella sp. JM162201.</title>
        <authorList>
            <person name="Xu S."/>
            <person name="Li A."/>
        </authorList>
    </citation>
    <scope>NUCLEOTIDE SEQUENCE [LARGE SCALE GENOMIC DNA]</scope>
    <source>
        <strain evidence="2 3">JM162201</strain>
    </source>
</reference>
<organism evidence="2 3">
    <name type="scientific">Shewanella jiangmenensis</name>
    <dbReference type="NCBI Taxonomy" id="2837387"/>
    <lineage>
        <taxon>Bacteria</taxon>
        <taxon>Pseudomonadati</taxon>
        <taxon>Pseudomonadota</taxon>
        <taxon>Gammaproteobacteria</taxon>
        <taxon>Alteromonadales</taxon>
        <taxon>Shewanellaceae</taxon>
        <taxon>Shewanella</taxon>
    </lineage>
</organism>
<dbReference type="InterPro" id="IPR004360">
    <property type="entry name" value="Glyas_Fos-R_dOase_dom"/>
</dbReference>
<accession>A0ABS5V381</accession>
<dbReference type="Proteomes" id="UP001195903">
    <property type="component" value="Unassembled WGS sequence"/>
</dbReference>
<proteinExistence type="predicted"/>
<feature type="domain" description="VOC" evidence="1">
    <location>
        <begin position="2"/>
        <end position="118"/>
    </location>
</feature>
<evidence type="ECO:0000313" key="2">
    <source>
        <dbReference type="EMBL" id="MBT1444907.1"/>
    </source>
</evidence>
<dbReference type="EMBL" id="JAHEPS010000003">
    <property type="protein sequence ID" value="MBT1444907.1"/>
    <property type="molecule type" value="Genomic_DNA"/>
</dbReference>
<comment type="caution">
    <text evidence="2">The sequence shown here is derived from an EMBL/GenBank/DDBJ whole genome shotgun (WGS) entry which is preliminary data.</text>
</comment>
<dbReference type="InterPro" id="IPR029068">
    <property type="entry name" value="Glyas_Bleomycin-R_OHBP_Dase"/>
</dbReference>
<dbReference type="RefSeq" id="WP_214507102.1">
    <property type="nucleotide sequence ID" value="NZ_JAHEPS010000003.1"/>
</dbReference>
<dbReference type="Gene3D" id="3.10.180.10">
    <property type="entry name" value="2,3-Dihydroxybiphenyl 1,2-Dioxygenase, domain 1"/>
    <property type="match status" value="1"/>
</dbReference>